<feature type="domain" description="TPPC8 first Ig-like" evidence="1">
    <location>
        <begin position="151"/>
        <end position="353"/>
    </location>
</feature>
<dbReference type="EMBL" id="JBICCN010000309">
    <property type="protein sequence ID" value="KAL3079090.1"/>
    <property type="molecule type" value="Genomic_DNA"/>
</dbReference>
<proteinExistence type="predicted"/>
<name>A0ABD2INF7_HETSC</name>
<dbReference type="InterPro" id="IPR024420">
    <property type="entry name" value="TRAPP_III_complex_Trs85"/>
</dbReference>
<sequence length="693" mass="77186">MDILQQSDFASNESSVVLRCLIRQLTPFGPQTAFRQAQLFHQYVQILHQCQLRLQSDPIMPISTEFGMITSGGLANFEWVKPFIDCTTIATFPGLALSEMAYGSTSQEKCQTRLQTFSGPKEGRQAEEQSLPLPDDGTHAVFPSKPCHVLVWDELRQILTDVLSKESANYSHFGLFSNQFTDNAKPSPLPSLEPFFVRLGFQNPFPFQLVLRNLCLSLDQLKLRPGCSPPFSDKFRCSIVSELVFSPLASDERPTEKVLKKHFVDLHVLPGPELEQFSVNGIKFDLCSPVHFNGSADAIDHSAEIASVSAFFPLSVRGKRLFKTKEQRMSTQYAMDKRLSATVCSDSVPLLSFRPVGGDPGFIKAVTHWHPLEAFCDQIVQIVFEIENVGQNDVEQLRFCTNFAERVSISEPSDGAETVGRWTQCPSKIMPTAFTDDASVAGEFGMEAANVGQFGKISKECPLSVGEKIGLRVAIRVQQKPQTFYFLFLYIDQNGRSRQFRFSARVRPLSRIFDAEHCILSGSIGLSMLTLRCLPFNSHESDATAKATTAVTLTKLDLLRLSVKVTDGNARTNVRRVDNEPIQLENATEQNLCFYMANEEATDGQCVPTSATPSVPKGDGAGWADVWLGKTYVPDFPEWKIMARSFEKKAEIIGNEQHSNALQMKLLWKASLIRGDGTVSNVFGELLKQSVME</sequence>
<gene>
    <name evidence="2" type="ORF">niasHS_014872</name>
</gene>
<dbReference type="AlphaFoldDB" id="A0ABD2INF7"/>
<dbReference type="Pfam" id="PF24545">
    <property type="entry name" value="Ig_TPPC8_1st"/>
    <property type="match status" value="1"/>
</dbReference>
<reference evidence="2 3" key="1">
    <citation type="submission" date="2024-10" db="EMBL/GenBank/DDBJ databases">
        <authorList>
            <person name="Kim D."/>
        </authorList>
    </citation>
    <scope>NUCLEOTIDE SEQUENCE [LARGE SCALE GENOMIC DNA]</scope>
    <source>
        <strain evidence="2">Taebaek</strain>
    </source>
</reference>
<dbReference type="Proteomes" id="UP001620645">
    <property type="component" value="Unassembled WGS sequence"/>
</dbReference>
<comment type="caution">
    <text evidence="2">The sequence shown here is derived from an EMBL/GenBank/DDBJ whole genome shotgun (WGS) entry which is preliminary data.</text>
</comment>
<evidence type="ECO:0000313" key="2">
    <source>
        <dbReference type="EMBL" id="KAL3079090.1"/>
    </source>
</evidence>
<dbReference type="InterPro" id="IPR058541">
    <property type="entry name" value="Ig_TPPC8_1st"/>
</dbReference>
<accession>A0ABD2INF7</accession>
<evidence type="ECO:0000259" key="1">
    <source>
        <dbReference type="Pfam" id="PF24545"/>
    </source>
</evidence>
<protein>
    <recommendedName>
        <fullName evidence="1">TPPC8 first Ig-like domain-containing protein</fullName>
    </recommendedName>
</protein>
<organism evidence="2 3">
    <name type="scientific">Heterodera schachtii</name>
    <name type="common">Sugarbeet cyst nematode worm</name>
    <name type="synonym">Tylenchus schachtii</name>
    <dbReference type="NCBI Taxonomy" id="97005"/>
    <lineage>
        <taxon>Eukaryota</taxon>
        <taxon>Metazoa</taxon>
        <taxon>Ecdysozoa</taxon>
        <taxon>Nematoda</taxon>
        <taxon>Chromadorea</taxon>
        <taxon>Rhabditida</taxon>
        <taxon>Tylenchina</taxon>
        <taxon>Tylenchomorpha</taxon>
        <taxon>Tylenchoidea</taxon>
        <taxon>Heteroderidae</taxon>
        <taxon>Heteroderinae</taxon>
        <taxon>Heterodera</taxon>
    </lineage>
</organism>
<keyword evidence="3" id="KW-1185">Reference proteome</keyword>
<dbReference type="PANTHER" id="PTHR12975:SF6">
    <property type="entry name" value="TRAFFICKING PROTEIN PARTICLE COMPLEX SUBUNIT 8"/>
    <property type="match status" value="1"/>
</dbReference>
<dbReference type="PANTHER" id="PTHR12975">
    <property type="entry name" value="TRANSPORT PROTEIN TRAPP"/>
    <property type="match status" value="1"/>
</dbReference>
<evidence type="ECO:0000313" key="3">
    <source>
        <dbReference type="Proteomes" id="UP001620645"/>
    </source>
</evidence>